<evidence type="ECO:0000256" key="1">
    <source>
        <dbReference type="SAM" id="MobiDB-lite"/>
    </source>
</evidence>
<feature type="compositionally biased region" description="Polar residues" evidence="1">
    <location>
        <begin position="70"/>
        <end position="97"/>
    </location>
</feature>
<sequence length="97" mass="10345">MGQGSRGLPQPPDLFRQPSRLHEPAATSPQATAPHKKVGRPLGSRNQTQTVPTQILTRLTRATSERAQHDQSIPATQQLPASTADSTATGNVATQRS</sequence>
<dbReference type="EMBL" id="SRPR01000456">
    <property type="protein sequence ID" value="KAG5953010.1"/>
    <property type="molecule type" value="Genomic_DNA"/>
</dbReference>
<protein>
    <submittedName>
        <fullName evidence="2">Uncharacterized protein</fullName>
    </submittedName>
</protein>
<feature type="compositionally biased region" description="Polar residues" evidence="1">
    <location>
        <begin position="44"/>
        <end position="62"/>
    </location>
</feature>
<organism evidence="2 3">
    <name type="scientific">Claviceps arundinis</name>
    <dbReference type="NCBI Taxonomy" id="1623583"/>
    <lineage>
        <taxon>Eukaryota</taxon>
        <taxon>Fungi</taxon>
        <taxon>Dikarya</taxon>
        <taxon>Ascomycota</taxon>
        <taxon>Pezizomycotina</taxon>
        <taxon>Sordariomycetes</taxon>
        <taxon>Hypocreomycetidae</taxon>
        <taxon>Hypocreales</taxon>
        <taxon>Clavicipitaceae</taxon>
        <taxon>Claviceps</taxon>
    </lineage>
</organism>
<dbReference type="Proteomes" id="UP000742024">
    <property type="component" value="Unassembled WGS sequence"/>
</dbReference>
<name>A0ABQ7P4Y9_9HYPO</name>
<feature type="region of interest" description="Disordered" evidence="1">
    <location>
        <begin position="1"/>
        <end position="97"/>
    </location>
</feature>
<comment type="caution">
    <text evidence="2">The sequence shown here is derived from an EMBL/GenBank/DDBJ whole genome shotgun (WGS) entry which is preliminary data.</text>
</comment>
<reference evidence="2 3" key="1">
    <citation type="journal article" date="2020" name="bioRxiv">
        <title>Whole genome comparisons of ergot fungi reveals the divergence and evolution of species within the genus Claviceps are the result of varying mechanisms driving genome evolution and host range expansion.</title>
        <authorList>
            <person name="Wyka S.A."/>
            <person name="Mondo S.J."/>
            <person name="Liu M."/>
            <person name="Dettman J."/>
            <person name="Nalam V."/>
            <person name="Broders K.D."/>
        </authorList>
    </citation>
    <scope>NUCLEOTIDE SEQUENCE [LARGE SCALE GENOMIC DNA]</scope>
    <source>
        <strain evidence="2 3">LM583</strain>
    </source>
</reference>
<proteinExistence type="predicted"/>
<evidence type="ECO:0000313" key="3">
    <source>
        <dbReference type="Proteomes" id="UP000742024"/>
    </source>
</evidence>
<gene>
    <name evidence="2" type="ORF">E4U57_005700</name>
</gene>
<accession>A0ABQ7P4Y9</accession>
<keyword evidence="3" id="KW-1185">Reference proteome</keyword>
<evidence type="ECO:0000313" key="2">
    <source>
        <dbReference type="EMBL" id="KAG5953010.1"/>
    </source>
</evidence>